<dbReference type="PATRIC" id="fig|1265738.3.peg.2860"/>
<keyword evidence="4" id="KW-0732">Signal</keyword>
<dbReference type="AlphaFoldDB" id="M5RLY4"/>
<proteinExistence type="inferred from homology"/>
<feature type="domain" description="Sulfatase N-terminal" evidence="7">
    <location>
        <begin position="8"/>
        <end position="155"/>
    </location>
</feature>
<evidence type="ECO:0000256" key="5">
    <source>
        <dbReference type="ARBA" id="ARBA00022801"/>
    </source>
</evidence>
<name>M5RLY4_9BACT</name>
<accession>M5RLY4</accession>
<dbReference type="PANTHER" id="PTHR42693">
    <property type="entry name" value="ARYLSULFATASE FAMILY MEMBER"/>
    <property type="match status" value="1"/>
</dbReference>
<evidence type="ECO:0000256" key="2">
    <source>
        <dbReference type="ARBA" id="ARBA00008779"/>
    </source>
</evidence>
<dbReference type="InterPro" id="IPR000917">
    <property type="entry name" value="Sulfatase_N"/>
</dbReference>
<dbReference type="InterPro" id="IPR017850">
    <property type="entry name" value="Alkaline_phosphatase_core_sf"/>
</dbReference>
<dbReference type="GO" id="GO:0046872">
    <property type="term" value="F:metal ion binding"/>
    <property type="evidence" value="ECO:0007669"/>
    <property type="project" value="UniProtKB-KW"/>
</dbReference>
<comment type="similarity">
    <text evidence="2">Belongs to the sulfatase family.</text>
</comment>
<sequence>MKIGRETMQPIYDFVDKAQANEQPFFIWYGVFLPHAPHNAPDRLFNKYKDIAPDEPTARYWANVEWLDEGCGQIVDYLKQKNLYENTIFVFTCDNGWVQNPERMNSSIRSKREPVEAGIRTPIFITHEATIEAARDKETLASNIDIATTILQACDIDPPTEMTGLDLRDPKALQDRDRVFVDVYEHDSDLDRLEDLDDGLVARVVIDGWDKLIARPSGSELYDLKNDPDDRNDLSAKNPDKLQKLTRLITNWMSEGAAK</sequence>
<keyword evidence="9" id="KW-1185">Reference proteome</keyword>
<evidence type="ECO:0000259" key="7">
    <source>
        <dbReference type="Pfam" id="PF00884"/>
    </source>
</evidence>
<evidence type="ECO:0000256" key="6">
    <source>
        <dbReference type="ARBA" id="ARBA00022837"/>
    </source>
</evidence>
<reference evidence="8 9" key="1">
    <citation type="journal article" date="2013" name="Mar. Genomics">
        <title>Expression of sulfatases in Rhodopirellula baltica and the diversity of sulfatases in the genus Rhodopirellula.</title>
        <authorList>
            <person name="Wegner C.E."/>
            <person name="Richter-Heitmann T."/>
            <person name="Klindworth A."/>
            <person name="Klockow C."/>
            <person name="Richter M."/>
            <person name="Achstetter T."/>
            <person name="Glockner F.O."/>
            <person name="Harder J."/>
        </authorList>
    </citation>
    <scope>NUCLEOTIDE SEQUENCE [LARGE SCALE GENOMIC DNA]</scope>
    <source>
        <strain evidence="8 9">SM1</strain>
    </source>
</reference>
<keyword evidence="3" id="KW-0479">Metal-binding</keyword>
<evidence type="ECO:0000256" key="3">
    <source>
        <dbReference type="ARBA" id="ARBA00022723"/>
    </source>
</evidence>
<dbReference type="Gene3D" id="3.30.1120.10">
    <property type="match status" value="1"/>
</dbReference>
<evidence type="ECO:0000256" key="4">
    <source>
        <dbReference type="ARBA" id="ARBA00022729"/>
    </source>
</evidence>
<organism evidence="8 9">
    <name type="scientific">Rhodopirellula maiorica SM1</name>
    <dbReference type="NCBI Taxonomy" id="1265738"/>
    <lineage>
        <taxon>Bacteria</taxon>
        <taxon>Pseudomonadati</taxon>
        <taxon>Planctomycetota</taxon>
        <taxon>Planctomycetia</taxon>
        <taxon>Pirellulales</taxon>
        <taxon>Pirellulaceae</taxon>
        <taxon>Novipirellula</taxon>
    </lineage>
</organism>
<evidence type="ECO:0000313" key="8">
    <source>
        <dbReference type="EMBL" id="EMI20216.1"/>
    </source>
</evidence>
<dbReference type="Gene3D" id="3.40.720.10">
    <property type="entry name" value="Alkaline Phosphatase, subunit A"/>
    <property type="match status" value="1"/>
</dbReference>
<evidence type="ECO:0000256" key="1">
    <source>
        <dbReference type="ARBA" id="ARBA00001913"/>
    </source>
</evidence>
<dbReference type="Pfam" id="PF00884">
    <property type="entry name" value="Sulfatase"/>
    <property type="match status" value="1"/>
</dbReference>
<comment type="caution">
    <text evidence="8">The sequence shown here is derived from an EMBL/GenBank/DDBJ whole genome shotgun (WGS) entry which is preliminary data.</text>
</comment>
<keyword evidence="5" id="KW-0378">Hydrolase</keyword>
<keyword evidence="6" id="KW-0106">Calcium</keyword>
<dbReference type="InterPro" id="IPR050738">
    <property type="entry name" value="Sulfatase"/>
</dbReference>
<dbReference type="SUPFAM" id="SSF53649">
    <property type="entry name" value="Alkaline phosphatase-like"/>
    <property type="match status" value="1"/>
</dbReference>
<dbReference type="Proteomes" id="UP000011991">
    <property type="component" value="Unassembled WGS sequence"/>
</dbReference>
<evidence type="ECO:0000313" key="9">
    <source>
        <dbReference type="Proteomes" id="UP000011991"/>
    </source>
</evidence>
<gene>
    <name evidence="8" type="ORF">RMSM_02856</name>
</gene>
<dbReference type="PANTHER" id="PTHR42693:SF42">
    <property type="entry name" value="ARYLSULFATASE G"/>
    <property type="match status" value="1"/>
</dbReference>
<comment type="cofactor">
    <cofactor evidence="1">
        <name>Ca(2+)</name>
        <dbReference type="ChEBI" id="CHEBI:29108"/>
    </cofactor>
</comment>
<protein>
    <submittedName>
        <fullName evidence="8">Sulfatase atsG</fullName>
    </submittedName>
</protein>
<dbReference type="GO" id="GO:0004065">
    <property type="term" value="F:arylsulfatase activity"/>
    <property type="evidence" value="ECO:0007669"/>
    <property type="project" value="TreeGrafter"/>
</dbReference>
<dbReference type="EMBL" id="ANOG01000407">
    <property type="protein sequence ID" value="EMI20216.1"/>
    <property type="molecule type" value="Genomic_DNA"/>
</dbReference>